<sequence length="697" mass="82276">MRGYVSASKTKNKLLNDPCVDWLTKYYEEYGIQSEPLTEAEKEENKKLLKDASHLELLFEGGKIFEEYVYDFLRTTYPKTKIRTVFTSDDYDKFDKERDIDGHIRTKYLETIKHMNDGIPLIFQGVVIDDHNKVFGISDILIRSDYLKKLFKVFFSDDQISHDAPFLKAGKRYHYRIIDCKWTTMCLCVDGKTIRNERFFPAYKGQLAIYTACLGQMQGYIPECAYILSKAWKIGTQNIPKGKEHLYRGYSAFDRLGIIDYKYRDNKYVRATKEAIKWMQRVITEGRDWKYGEKPSVTEMYPNMSKTFNPHYDSVKSKIADKYGEITQGWFVTDKNRNNAHRKGVFDIRDPKCTLKTLNIVQGARSRVIEKFLQVNYRNSTEIVYPKIIDNNWWGWQKMHLLDYYVDFETINYALYTEPKDMNICDSYFDSDLTFMIGIGFSNTPDIDTRAILEALEIDKTKCKYSYNVDSNNWEFVCLYLSNFEIENETELFRMFFQYIVVREEIIRIKYELSEESVYSRIFHWTPAELRFMKRAMDRLLSGKYVESMVSSNSNSNNQSVQNPEFLTLVPEVETSDAENQSSTDPIWKFQQEINDLVSRFQESITWIDLHRIFQNEPIIVQGSYCFKLKHVANAFHRNGLIDTKWNDDQMSNGFIAMIEAIKIYRNNKNIDVGFCSLTSSDSPHKIYEFSLILFWF</sequence>
<proteinExistence type="predicted"/>
<gene>
    <name evidence="1" type="ORF">Dasosvirus21_2</name>
</gene>
<evidence type="ECO:0000313" key="1">
    <source>
        <dbReference type="EMBL" id="AYV77656.1"/>
    </source>
</evidence>
<accession>A0A3G4ZRW1</accession>
<dbReference type="EMBL" id="MK072062">
    <property type="protein sequence ID" value="AYV77656.1"/>
    <property type="molecule type" value="Genomic_DNA"/>
</dbReference>
<name>A0A3G4ZRW1_9VIRU</name>
<protein>
    <submittedName>
        <fullName evidence="1">Uncharacterized protein</fullName>
    </submittedName>
</protein>
<reference evidence="1" key="1">
    <citation type="submission" date="2018-10" db="EMBL/GenBank/DDBJ databases">
        <title>Hidden diversity of soil giant viruses.</title>
        <authorList>
            <person name="Schulz F."/>
            <person name="Alteio L."/>
            <person name="Goudeau D."/>
            <person name="Ryan E.M."/>
            <person name="Malmstrom R.R."/>
            <person name="Blanchard J."/>
            <person name="Woyke T."/>
        </authorList>
    </citation>
    <scope>NUCLEOTIDE SEQUENCE</scope>
    <source>
        <strain evidence="1">DSV1</strain>
    </source>
</reference>
<organism evidence="1">
    <name type="scientific">Dasosvirus sp</name>
    <dbReference type="NCBI Taxonomy" id="2487764"/>
    <lineage>
        <taxon>Viruses</taxon>
        <taxon>Varidnaviria</taxon>
        <taxon>Bamfordvirae</taxon>
        <taxon>Nucleocytoviricota</taxon>
        <taxon>Megaviricetes</taxon>
        <taxon>Imitervirales</taxon>
        <taxon>Mimiviridae</taxon>
        <taxon>Klosneuvirinae</taxon>
    </lineage>
</organism>